<comment type="caution">
    <text evidence="4">The sequence shown here is derived from an EMBL/GenBank/DDBJ whole genome shotgun (WGS) entry which is preliminary data.</text>
</comment>
<dbReference type="AlphaFoldDB" id="A0A9D4YLJ2"/>
<dbReference type="Pfam" id="PF11265">
    <property type="entry name" value="Med25_VWA"/>
    <property type="match status" value="1"/>
</dbReference>
<dbReference type="GO" id="GO:0045944">
    <property type="term" value="P:positive regulation of transcription by RNA polymerase II"/>
    <property type="evidence" value="ECO:0007669"/>
    <property type="project" value="TreeGrafter"/>
</dbReference>
<evidence type="ECO:0000256" key="1">
    <source>
        <dbReference type="ARBA" id="ARBA00009102"/>
    </source>
</evidence>
<gene>
    <name evidence="4" type="ORF">KIW84_011027</name>
</gene>
<name>A0A9D4YLJ2_PEA</name>
<evidence type="ECO:0000313" key="4">
    <source>
        <dbReference type="EMBL" id="KAI5441806.1"/>
    </source>
</evidence>
<proteinExistence type="inferred from homology"/>
<dbReference type="GO" id="GO:0016592">
    <property type="term" value="C:mediator complex"/>
    <property type="evidence" value="ECO:0007669"/>
    <property type="project" value="TreeGrafter"/>
</dbReference>
<dbReference type="InterPro" id="IPR021419">
    <property type="entry name" value="Mediator_Med25_VWA"/>
</dbReference>
<dbReference type="Proteomes" id="UP001058974">
    <property type="component" value="Chromosome 1"/>
</dbReference>
<dbReference type="GO" id="GO:0005667">
    <property type="term" value="C:transcription regulator complex"/>
    <property type="evidence" value="ECO:0007669"/>
    <property type="project" value="TreeGrafter"/>
</dbReference>
<organism evidence="4 5">
    <name type="scientific">Pisum sativum</name>
    <name type="common">Garden pea</name>
    <name type="synonym">Lathyrus oleraceus</name>
    <dbReference type="NCBI Taxonomy" id="3888"/>
    <lineage>
        <taxon>Eukaryota</taxon>
        <taxon>Viridiplantae</taxon>
        <taxon>Streptophyta</taxon>
        <taxon>Embryophyta</taxon>
        <taxon>Tracheophyta</taxon>
        <taxon>Spermatophyta</taxon>
        <taxon>Magnoliopsida</taxon>
        <taxon>eudicotyledons</taxon>
        <taxon>Gunneridae</taxon>
        <taxon>Pentapetalae</taxon>
        <taxon>rosids</taxon>
        <taxon>fabids</taxon>
        <taxon>Fabales</taxon>
        <taxon>Fabaceae</taxon>
        <taxon>Papilionoideae</taxon>
        <taxon>50 kb inversion clade</taxon>
        <taxon>NPAAA clade</taxon>
        <taxon>Hologalegina</taxon>
        <taxon>IRL clade</taxon>
        <taxon>Fabeae</taxon>
        <taxon>Lathyrus</taxon>
    </lineage>
</organism>
<dbReference type="EMBL" id="JAMSHJ010000001">
    <property type="protein sequence ID" value="KAI5441806.1"/>
    <property type="molecule type" value="Genomic_DNA"/>
</dbReference>
<evidence type="ECO:0000259" key="3">
    <source>
        <dbReference type="Pfam" id="PF11265"/>
    </source>
</evidence>
<dbReference type="PANTHER" id="PTHR12433">
    <property type="entry name" value="MEDIATOR OF RNA POLYMERASE II TRANSCRIPTION SUBUNIT 25"/>
    <property type="match status" value="1"/>
</dbReference>
<comment type="similarity">
    <text evidence="1">Belongs to the Mediator complex subunit 25 family.</text>
</comment>
<keyword evidence="5" id="KW-1185">Reference proteome</keyword>
<accession>A0A9D4YLJ2</accession>
<evidence type="ECO:0000313" key="5">
    <source>
        <dbReference type="Proteomes" id="UP001058974"/>
    </source>
</evidence>
<dbReference type="Gramene" id="Psat01G0102700-T1">
    <property type="protein sequence ID" value="KAI5441806.1"/>
    <property type="gene ID" value="KIW84_011027"/>
</dbReference>
<reference evidence="4 5" key="1">
    <citation type="journal article" date="2022" name="Nat. Genet.">
        <title>Improved pea reference genome and pan-genome highlight genomic features and evolutionary characteristics.</title>
        <authorList>
            <person name="Yang T."/>
            <person name="Liu R."/>
            <person name="Luo Y."/>
            <person name="Hu S."/>
            <person name="Wang D."/>
            <person name="Wang C."/>
            <person name="Pandey M.K."/>
            <person name="Ge S."/>
            <person name="Xu Q."/>
            <person name="Li N."/>
            <person name="Li G."/>
            <person name="Huang Y."/>
            <person name="Saxena R.K."/>
            <person name="Ji Y."/>
            <person name="Li M."/>
            <person name="Yan X."/>
            <person name="He Y."/>
            <person name="Liu Y."/>
            <person name="Wang X."/>
            <person name="Xiang C."/>
            <person name="Varshney R.K."/>
            <person name="Ding H."/>
            <person name="Gao S."/>
            <person name="Zong X."/>
        </authorList>
    </citation>
    <scope>NUCLEOTIDE SEQUENCE [LARGE SCALE GENOMIC DNA]</scope>
    <source>
        <strain evidence="4 5">cv. Zhongwan 6</strain>
    </source>
</reference>
<dbReference type="PANTHER" id="PTHR12433:SF12">
    <property type="entry name" value="MEDIATOR OF RNA POLYMERASE II TRANSCRIPTION SUBUNIT 25"/>
    <property type="match status" value="1"/>
</dbReference>
<sequence>MENKRWLNIVVDGNKAMEQYWTDIVSNYLEKIVRCFIGERQDHENYLGLVFYNANSELVETGYDMQFMNWTKDVNRYMENLSHLSFNGNDLNQSSMAEGLAEALVMYPKPCDTMTEREYYNAERHCILVAPGDPVPKTMPVCVPMIQRAQVIGQRLQACQIDFLEVAKKCVPLAVSLSVITPNPVPIFGAIFNLGNNVLTLSNAPISSYSTGQLTILLSKNFREAHKALKEKRIVEFPSTSVGSINTALDSTLFSVLNFQEESAASQATIGAKISEACNDLTPESVSASQPLDYQEMIFSNGTDQANVALTNSQIQVNLYEDIMAELNSDTDILPPMKRSRTFTPLEDNDLTNLFELGENPLDDINHSLGHDQGVSFEKQLLEVENELEKALNVASQNTPDNQTSNAELTASSSKVVDFTPFEVQAPAPNTGEGSSTGLFYENALQSWYDPSAISFSTNTSTLVSSSQFQTSVSNGNFAFPYVTSNSQMQPQPYSSSTSQLPMFPTFARESIGNFSAQPTGQHFQPYNQYLRNNMAPFNFPSQAFGANTWIHSAQRISPSYQNLNSNLYVLPSLDELQDYVHTWEGNLTGKINSSRVTVIKARAFRKTTTPLTLTLRWSNRLEISHLIPLKAVNHTKNFSHPIDNVIFHVLKYSNVDLYKHLKSRYMCAKIDLQCQSIILSPTERENFFVGTVFPGINPLRGPLLKDIIWHSPPLGWMKCNVDGSFVEAPNFSDCDGLFRRSTGGLSLVFVEPLIWRNSLFAKCCGVLRDIELAKDRGWSNLLVDQILNWL</sequence>
<protein>
    <recommendedName>
        <fullName evidence="2">Mediator of RNA polymerase II transcription subunit 25</fullName>
    </recommendedName>
</protein>
<feature type="domain" description="Mediator of RNA polymerase II transcription subunit 25 von Willebrand factor type A" evidence="3">
    <location>
        <begin position="9"/>
        <end position="202"/>
    </location>
</feature>
<evidence type="ECO:0000256" key="2">
    <source>
        <dbReference type="ARBA" id="ARBA00019694"/>
    </source>
</evidence>